<feature type="transmembrane region" description="Helical" evidence="1">
    <location>
        <begin position="20"/>
        <end position="38"/>
    </location>
</feature>
<dbReference type="AlphaFoldDB" id="A0A433US58"/>
<sequence>MPTPQDLDLFGGFDMKLFKLALLGIIFGVVSTATVANAQSFNKDAH</sequence>
<evidence type="ECO:0000313" key="3">
    <source>
        <dbReference type="Proteomes" id="UP000271624"/>
    </source>
</evidence>
<accession>A0A433US58</accession>
<dbReference type="RefSeq" id="WP_158632978.1">
    <property type="nucleotide sequence ID" value="NZ_RSCL01000035.1"/>
</dbReference>
<reference evidence="2" key="2">
    <citation type="journal article" date="2019" name="Genome Biol. Evol.">
        <title>Day and night: Metabolic profiles and evolutionary relationships of six axenic non-marine cyanobacteria.</title>
        <authorList>
            <person name="Will S.E."/>
            <person name="Henke P."/>
            <person name="Boedeker C."/>
            <person name="Huang S."/>
            <person name="Brinkmann H."/>
            <person name="Rohde M."/>
            <person name="Jarek M."/>
            <person name="Friedl T."/>
            <person name="Seufert S."/>
            <person name="Schumacher M."/>
            <person name="Overmann J."/>
            <person name="Neumann-Schaal M."/>
            <person name="Petersen J."/>
        </authorList>
    </citation>
    <scope>NUCLEOTIDE SEQUENCE [LARGE SCALE GENOMIC DNA]</scope>
    <source>
        <strain evidence="2">PCC 7102</strain>
    </source>
</reference>
<dbReference type="EMBL" id="RSCL01000035">
    <property type="protein sequence ID" value="RUS96671.1"/>
    <property type="molecule type" value="Genomic_DNA"/>
</dbReference>
<keyword evidence="1" id="KW-1133">Transmembrane helix</keyword>
<keyword evidence="1" id="KW-0472">Membrane</keyword>
<dbReference type="Proteomes" id="UP000271624">
    <property type="component" value="Unassembled WGS sequence"/>
</dbReference>
<organism evidence="2 3">
    <name type="scientific">Dulcicalothrix desertica PCC 7102</name>
    <dbReference type="NCBI Taxonomy" id="232991"/>
    <lineage>
        <taxon>Bacteria</taxon>
        <taxon>Bacillati</taxon>
        <taxon>Cyanobacteriota</taxon>
        <taxon>Cyanophyceae</taxon>
        <taxon>Nostocales</taxon>
        <taxon>Calotrichaceae</taxon>
        <taxon>Dulcicalothrix</taxon>
    </lineage>
</organism>
<gene>
    <name evidence="2" type="ORF">DSM106972_086940</name>
</gene>
<comment type="caution">
    <text evidence="2">The sequence shown here is derived from an EMBL/GenBank/DDBJ whole genome shotgun (WGS) entry which is preliminary data.</text>
</comment>
<keyword evidence="1" id="KW-0812">Transmembrane</keyword>
<name>A0A433US58_9CYAN</name>
<reference evidence="2" key="1">
    <citation type="submission" date="2018-12" db="EMBL/GenBank/DDBJ databases">
        <authorList>
            <person name="Will S."/>
            <person name="Neumann-Schaal M."/>
            <person name="Henke P."/>
        </authorList>
    </citation>
    <scope>NUCLEOTIDE SEQUENCE</scope>
    <source>
        <strain evidence="2">PCC 7102</strain>
    </source>
</reference>
<protein>
    <submittedName>
        <fullName evidence="2">Uncharacterized protein</fullName>
    </submittedName>
</protein>
<proteinExistence type="predicted"/>
<keyword evidence="3" id="KW-1185">Reference proteome</keyword>
<evidence type="ECO:0000313" key="2">
    <source>
        <dbReference type="EMBL" id="RUS96671.1"/>
    </source>
</evidence>
<evidence type="ECO:0000256" key="1">
    <source>
        <dbReference type="SAM" id="Phobius"/>
    </source>
</evidence>